<dbReference type="RefSeq" id="WP_134446450.1">
    <property type="nucleotide sequence ID" value="NZ_SOFS01000012.1"/>
</dbReference>
<dbReference type="Proteomes" id="UP000297604">
    <property type="component" value="Unassembled WGS sequence"/>
</dbReference>
<dbReference type="EMBL" id="SOFS01000012">
    <property type="protein sequence ID" value="TFC22393.1"/>
    <property type="molecule type" value="Genomic_DNA"/>
</dbReference>
<name>A0ABY2IPX1_9MICO</name>
<evidence type="ECO:0000313" key="1">
    <source>
        <dbReference type="EMBL" id="TFC22393.1"/>
    </source>
</evidence>
<protein>
    <submittedName>
        <fullName evidence="1">Uncharacterized protein</fullName>
    </submittedName>
</protein>
<reference evidence="1 2" key="1">
    <citation type="submission" date="2019-03" db="EMBL/GenBank/DDBJ databases">
        <title>Genomics of glacier-inhabiting Cryobacterium strains.</title>
        <authorList>
            <person name="Liu Q."/>
            <person name="Xin Y.-H."/>
        </authorList>
    </citation>
    <scope>NUCLEOTIDE SEQUENCE [LARGE SCALE GENOMIC DNA]</scope>
    <source>
        <strain evidence="1 2">MDB1-5</strain>
    </source>
</reference>
<evidence type="ECO:0000313" key="2">
    <source>
        <dbReference type="Proteomes" id="UP000297604"/>
    </source>
</evidence>
<comment type="caution">
    <text evidence="1">The sequence shown here is derived from an EMBL/GenBank/DDBJ whole genome shotgun (WGS) entry which is preliminary data.</text>
</comment>
<accession>A0ABY2IPX1</accession>
<sequence>MSRKGPTMIAAALQSRSPSDVQVRALSRREWRVSDSRIAKDNALSVIGFIARNRDGYEVIEFGTPVARMVRPDLASAISCFVSEAPPA</sequence>
<proteinExistence type="predicted"/>
<organism evidence="1 2">
    <name type="scientific">Cryobacterium glucosi</name>
    <dbReference type="NCBI Taxonomy" id="1259175"/>
    <lineage>
        <taxon>Bacteria</taxon>
        <taxon>Bacillati</taxon>
        <taxon>Actinomycetota</taxon>
        <taxon>Actinomycetes</taxon>
        <taxon>Micrococcales</taxon>
        <taxon>Microbacteriaceae</taxon>
        <taxon>Cryobacterium</taxon>
    </lineage>
</organism>
<keyword evidence="2" id="KW-1185">Reference proteome</keyword>
<gene>
    <name evidence="1" type="ORF">E3O46_02800</name>
</gene>